<organism evidence="4">
    <name type="scientific">Chromera velia CCMP2878</name>
    <dbReference type="NCBI Taxonomy" id="1169474"/>
    <lineage>
        <taxon>Eukaryota</taxon>
        <taxon>Sar</taxon>
        <taxon>Alveolata</taxon>
        <taxon>Colpodellida</taxon>
        <taxon>Chromeraceae</taxon>
        <taxon>Chromera</taxon>
    </lineage>
</organism>
<keyword evidence="1" id="KW-0378">Hydrolase</keyword>
<dbReference type="Gene3D" id="3.90.190.10">
    <property type="entry name" value="Protein tyrosine phosphatase superfamily"/>
    <property type="match status" value="1"/>
</dbReference>
<accession>A0A0G4GAV1</accession>
<dbReference type="PROSITE" id="PS50056">
    <property type="entry name" value="TYR_PHOSPHATASE_2"/>
    <property type="match status" value="1"/>
</dbReference>
<feature type="region of interest" description="Disordered" evidence="2">
    <location>
        <begin position="1"/>
        <end position="70"/>
    </location>
</feature>
<feature type="domain" description="Tyrosine specific protein phosphatases" evidence="3">
    <location>
        <begin position="182"/>
        <end position="224"/>
    </location>
</feature>
<dbReference type="AlphaFoldDB" id="A0A0G4GAV1"/>
<sequence length="371" mass="41620">MEDGKGSERGDEGEKEREIEEEREKSKRATLESASDVIDKLGLGEEWPRDKKPERGEALPESMQEEKKGKRVRAVKTPSLGDVFLFVCLIKWEATLEPPSFVLPLSQVIPGRLLAGGAAKADVDFLVETAGVRTFVSLQGHAEWPEASYERRLEAWNDATNEREQIQLIRLPIEDYSIAPDDEIVDLVERLRDLILSSTQDQSVIYLHCKGGHGRTGVVMTLLVSQLFPLFFQPSTLEDSSEDDGSLFTEEDLLPFTKNTLAPALSSAAAVRVAQQIHDCRESCRGRKQKRIPETEPQRAQVRRLVPVLAARHQTDLQKGNSATHQMKEIVSGETQDDNKVLESLLSQFVAVGKKRDFEALPPEAYLHELR</sequence>
<dbReference type="InterPro" id="IPR000387">
    <property type="entry name" value="Tyr_Pase_dom"/>
</dbReference>
<dbReference type="VEuPathDB" id="CryptoDB:Cvel_21073"/>
<dbReference type="InterPro" id="IPR016130">
    <property type="entry name" value="Tyr_Pase_AS"/>
</dbReference>
<evidence type="ECO:0000256" key="1">
    <source>
        <dbReference type="ARBA" id="ARBA00022801"/>
    </source>
</evidence>
<proteinExistence type="predicted"/>
<dbReference type="InterPro" id="IPR029021">
    <property type="entry name" value="Prot-tyrosine_phosphatase-like"/>
</dbReference>
<dbReference type="InterPro" id="IPR057023">
    <property type="entry name" value="PTP-SAK"/>
</dbReference>
<feature type="compositionally biased region" description="Basic and acidic residues" evidence="2">
    <location>
        <begin position="1"/>
        <end position="30"/>
    </location>
</feature>
<dbReference type="Pfam" id="PF22784">
    <property type="entry name" value="PTP-SAK"/>
    <property type="match status" value="1"/>
</dbReference>
<feature type="compositionally biased region" description="Basic and acidic residues" evidence="2">
    <location>
        <begin position="37"/>
        <end position="68"/>
    </location>
</feature>
<evidence type="ECO:0000259" key="3">
    <source>
        <dbReference type="PROSITE" id="PS50056"/>
    </source>
</evidence>
<dbReference type="GO" id="GO:0016791">
    <property type="term" value="F:phosphatase activity"/>
    <property type="evidence" value="ECO:0007669"/>
    <property type="project" value="UniProtKB-ARBA"/>
</dbReference>
<evidence type="ECO:0000313" key="4">
    <source>
        <dbReference type="EMBL" id="CEM26247.1"/>
    </source>
</evidence>
<dbReference type="PROSITE" id="PS00383">
    <property type="entry name" value="TYR_PHOSPHATASE_1"/>
    <property type="match status" value="1"/>
</dbReference>
<dbReference type="EMBL" id="CDMZ01001046">
    <property type="protein sequence ID" value="CEM26247.1"/>
    <property type="molecule type" value="Genomic_DNA"/>
</dbReference>
<evidence type="ECO:0000256" key="2">
    <source>
        <dbReference type="SAM" id="MobiDB-lite"/>
    </source>
</evidence>
<name>A0A0G4GAV1_9ALVE</name>
<protein>
    <recommendedName>
        <fullName evidence="3">Tyrosine specific protein phosphatases domain-containing protein</fullName>
    </recommendedName>
</protein>
<reference evidence="4" key="1">
    <citation type="submission" date="2014-11" db="EMBL/GenBank/DDBJ databases">
        <authorList>
            <person name="Otto D Thomas"/>
            <person name="Naeem Raeece"/>
        </authorList>
    </citation>
    <scope>NUCLEOTIDE SEQUENCE</scope>
</reference>
<gene>
    <name evidence="4" type="ORF">Cvel_21073</name>
</gene>
<dbReference type="SUPFAM" id="SSF52799">
    <property type="entry name" value="(Phosphotyrosine protein) phosphatases II"/>
    <property type="match status" value="1"/>
</dbReference>